<evidence type="ECO:0008006" key="2">
    <source>
        <dbReference type="Google" id="ProtNLM"/>
    </source>
</evidence>
<name>A0AAU8MFX3_9CAUD</name>
<accession>A0AAU8MFX3</accession>
<organism evidence="1">
    <name type="scientific">Geladintestivirus 3</name>
    <dbReference type="NCBI Taxonomy" id="3233135"/>
    <lineage>
        <taxon>Viruses</taxon>
        <taxon>Duplodnaviria</taxon>
        <taxon>Heunggongvirae</taxon>
        <taxon>Uroviricota</taxon>
        <taxon>Caudoviricetes</taxon>
        <taxon>Crassvirales</taxon>
    </lineage>
</organism>
<evidence type="ECO:0000313" key="1">
    <source>
        <dbReference type="EMBL" id="XCN99868.1"/>
    </source>
</evidence>
<sequence length="448" mass="49153">MSNSNGKITAPVSIDDVKTVLGTNSNDIATLCTSSNINMWSRRKPIVFNSLFPNKDGEWYKGNINDDYYNGKNCYGIVKNGINLASLSFIGNPLYNRHITVSPNIYYNKPTGGSASPYRLGDFYNYNQNTPKYPYTGSKPYNDNVNIALTASGSFVASANFTYNYNGYDDFIGLSEMFGGGDLYLGIIIEAASNAMFSPNGKSDTLRTNPLAAACIGDKIDGTTNNSTGLSYTARCVTPGYSYGSNKPSESEKYFSTQEYIKVTACVVKKNGSNNVWFYPITFKWIVPSGAVDTNNYATIEDCKIRATITKMNDGSYWIYINKYDDLQGSIIAPANNNSILQFTQPLMFTPGIGNINVMNVKSSKLANESNKASTSGFNAYNINGWQVGNPINTVATQFKSSVSNVKFVFSFSIKSGLEKEKYYNAIISMDLPSSSGNVKTSDWVNVE</sequence>
<dbReference type="EMBL" id="PP965493">
    <property type="protein sequence ID" value="XCN99868.1"/>
    <property type="molecule type" value="Genomic_DNA"/>
</dbReference>
<proteinExistence type="predicted"/>
<protein>
    <recommendedName>
        <fullName evidence="2">Capsid protein</fullName>
    </recommendedName>
</protein>
<reference evidence="1" key="1">
    <citation type="submission" date="2024-06" db="EMBL/GenBank/DDBJ databases">
        <title>Intestivirid acquisition increases across infancy in a wild primate population.</title>
        <authorList>
            <person name="Schneider-Creas I.A."/>
            <person name="Moya I.L."/>
            <person name="Chiou K.L."/>
            <person name="Baniel A."/>
            <person name="Azanaw Haile A."/>
            <person name="Kebede F."/>
            <person name="Abebe B."/>
            <person name="Snyder-Mackler N."/>
            <person name="Varsani A."/>
        </authorList>
    </citation>
    <scope>NUCLEOTIDE SEQUENCE</scope>
    <source>
        <strain evidence="1">Int_RNL_2017_0019_DDA</strain>
    </source>
</reference>